<accession>A0ABR9EAH9</accession>
<dbReference type="InterPro" id="IPR052564">
    <property type="entry name" value="N-acetyltrans/Recomb-assoc"/>
</dbReference>
<sequence length="147" mass="16247">MQVRKVQEHDLERVRAICIRAFKKSIASSLHAEGIHTFKSIVEHSAFLQRMQQDNVLLAVECNGTLVGMIELKAGCHVAMLFVDPEFQNNGVGRTLLHAILNHVSADILTVSASLTSVGAYKKYGFNCVGEIQESSGLIYQPMELCM</sequence>
<feature type="domain" description="N-acetyltransferase" evidence="1">
    <location>
        <begin position="1"/>
        <end position="147"/>
    </location>
</feature>
<dbReference type="RefSeq" id="WP_192507324.1">
    <property type="nucleotide sequence ID" value="NZ_AQGV01000012.1"/>
</dbReference>
<dbReference type="CDD" id="cd04301">
    <property type="entry name" value="NAT_SF"/>
    <property type="match status" value="1"/>
</dbReference>
<dbReference type="Proteomes" id="UP000615755">
    <property type="component" value="Unassembled WGS sequence"/>
</dbReference>
<dbReference type="EMBL" id="AQGV01000012">
    <property type="protein sequence ID" value="MBE0367971.1"/>
    <property type="molecule type" value="Genomic_DNA"/>
</dbReference>
<gene>
    <name evidence="2" type="ORF">PAUR_a1457</name>
</gene>
<comment type="caution">
    <text evidence="2">The sequence shown here is derived from an EMBL/GenBank/DDBJ whole genome shotgun (WGS) entry which is preliminary data.</text>
</comment>
<dbReference type="Pfam" id="PF13673">
    <property type="entry name" value="Acetyltransf_10"/>
    <property type="match status" value="1"/>
</dbReference>
<evidence type="ECO:0000313" key="3">
    <source>
        <dbReference type="Proteomes" id="UP000615755"/>
    </source>
</evidence>
<keyword evidence="3" id="KW-1185">Reference proteome</keyword>
<organism evidence="2 3">
    <name type="scientific">Pseudoalteromonas aurantia 208</name>
    <dbReference type="NCBI Taxonomy" id="1314867"/>
    <lineage>
        <taxon>Bacteria</taxon>
        <taxon>Pseudomonadati</taxon>
        <taxon>Pseudomonadota</taxon>
        <taxon>Gammaproteobacteria</taxon>
        <taxon>Alteromonadales</taxon>
        <taxon>Pseudoalteromonadaceae</taxon>
        <taxon>Pseudoalteromonas</taxon>
    </lineage>
</organism>
<proteinExistence type="predicted"/>
<dbReference type="PROSITE" id="PS51186">
    <property type="entry name" value="GNAT"/>
    <property type="match status" value="1"/>
</dbReference>
<dbReference type="InterPro" id="IPR016181">
    <property type="entry name" value="Acyl_CoA_acyltransferase"/>
</dbReference>
<reference evidence="2 3" key="1">
    <citation type="submission" date="2015-03" db="EMBL/GenBank/DDBJ databases">
        <title>Genome sequence of Pseudoalteromonas aurantia.</title>
        <authorList>
            <person name="Xie B.-B."/>
            <person name="Rong J.-C."/>
            <person name="Qin Q.-L."/>
            <person name="Zhang Y.-Z."/>
        </authorList>
    </citation>
    <scope>NUCLEOTIDE SEQUENCE [LARGE SCALE GENOMIC DNA]</scope>
    <source>
        <strain evidence="2 3">208</strain>
    </source>
</reference>
<evidence type="ECO:0000313" key="2">
    <source>
        <dbReference type="EMBL" id="MBE0367971.1"/>
    </source>
</evidence>
<dbReference type="Gene3D" id="3.40.630.30">
    <property type="match status" value="1"/>
</dbReference>
<dbReference type="PANTHER" id="PTHR43451">
    <property type="entry name" value="ACETYLTRANSFERASE (GNAT) FAMILY PROTEIN"/>
    <property type="match status" value="1"/>
</dbReference>
<name>A0ABR9EAH9_9GAMM</name>
<dbReference type="SUPFAM" id="SSF55729">
    <property type="entry name" value="Acyl-CoA N-acyltransferases (Nat)"/>
    <property type="match status" value="1"/>
</dbReference>
<protein>
    <recommendedName>
        <fullName evidence="1">N-acetyltransferase domain-containing protein</fullName>
    </recommendedName>
</protein>
<dbReference type="PANTHER" id="PTHR43451:SF1">
    <property type="entry name" value="ACETYLTRANSFERASE"/>
    <property type="match status" value="1"/>
</dbReference>
<evidence type="ECO:0000259" key="1">
    <source>
        <dbReference type="PROSITE" id="PS51186"/>
    </source>
</evidence>
<dbReference type="InterPro" id="IPR000182">
    <property type="entry name" value="GNAT_dom"/>
</dbReference>